<dbReference type="OrthoDB" id="5397701at2759"/>
<accession>A0A9W4TWK8</accession>
<sequence length="161" mass="18813">MFKATKLFTRSLSQYKPNPQIWIHEVKPNLYKFSLSKNPKAIDIGSSSNEKPHPDNFKNNEEFFDILHKTFKDRIYDDFTFITEAGTFANAFMPIYDFRGVPKHARTPYIEDIFGYVQVDGNGKILKDTYQDNEMYQVCSGKTGLPIFSDFMIEELKKEIE</sequence>
<protein>
    <submittedName>
        <fullName evidence="1">Uncharacterized protein</fullName>
    </submittedName>
</protein>
<gene>
    <name evidence="1" type="ORF">CANVERA_P4222</name>
</gene>
<evidence type="ECO:0000313" key="2">
    <source>
        <dbReference type="Proteomes" id="UP001152885"/>
    </source>
</evidence>
<dbReference type="AlphaFoldDB" id="A0A9W4TWK8"/>
<dbReference type="PANTHER" id="PTHR37331:SF1">
    <property type="entry name" value="YALI0F11671P"/>
    <property type="match status" value="1"/>
</dbReference>
<comment type="caution">
    <text evidence="1">The sequence shown here is derived from an EMBL/GenBank/DDBJ whole genome shotgun (WGS) entry which is preliminary data.</text>
</comment>
<dbReference type="EMBL" id="CANTUO010000005">
    <property type="protein sequence ID" value="CAI5759711.1"/>
    <property type="molecule type" value="Genomic_DNA"/>
</dbReference>
<dbReference type="Proteomes" id="UP001152885">
    <property type="component" value="Unassembled WGS sequence"/>
</dbReference>
<name>A0A9W4TWK8_9ASCO</name>
<organism evidence="1 2">
    <name type="scientific">Candida verbasci</name>
    <dbReference type="NCBI Taxonomy" id="1227364"/>
    <lineage>
        <taxon>Eukaryota</taxon>
        <taxon>Fungi</taxon>
        <taxon>Dikarya</taxon>
        <taxon>Ascomycota</taxon>
        <taxon>Saccharomycotina</taxon>
        <taxon>Pichiomycetes</taxon>
        <taxon>Debaryomycetaceae</taxon>
        <taxon>Candida/Lodderomyces clade</taxon>
        <taxon>Candida</taxon>
    </lineage>
</organism>
<evidence type="ECO:0000313" key="1">
    <source>
        <dbReference type="EMBL" id="CAI5759711.1"/>
    </source>
</evidence>
<keyword evidence="2" id="KW-1185">Reference proteome</keyword>
<reference evidence="1" key="1">
    <citation type="submission" date="2022-12" db="EMBL/GenBank/DDBJ databases">
        <authorList>
            <person name="Brejova B."/>
        </authorList>
    </citation>
    <scope>NUCLEOTIDE SEQUENCE</scope>
</reference>
<proteinExistence type="predicted"/>
<dbReference type="PANTHER" id="PTHR37331">
    <property type="entry name" value="YALI0F11671P"/>
    <property type="match status" value="1"/>
</dbReference>